<name>A0A484LMZ3_9ASTE</name>
<dbReference type="OrthoDB" id="652307at2759"/>
<dbReference type="PANTHER" id="PTHR33128">
    <property type="entry name" value="OS05G0103400 PROTEIN"/>
    <property type="match status" value="1"/>
</dbReference>
<reference evidence="2 3" key="1">
    <citation type="submission" date="2018-04" db="EMBL/GenBank/DDBJ databases">
        <authorList>
            <person name="Vogel A."/>
        </authorList>
    </citation>
    <scope>NUCLEOTIDE SEQUENCE [LARGE SCALE GENOMIC DNA]</scope>
</reference>
<dbReference type="PANTHER" id="PTHR33128:SF55">
    <property type="entry name" value="TRANSMEMBRANE PROTEIN"/>
    <property type="match status" value="1"/>
</dbReference>
<accession>A0A484LMZ3</accession>
<evidence type="ECO:0000313" key="2">
    <source>
        <dbReference type="EMBL" id="VFQ77843.1"/>
    </source>
</evidence>
<protein>
    <submittedName>
        <fullName evidence="2">Uncharacterized protein</fullName>
    </submittedName>
</protein>
<evidence type="ECO:0000313" key="3">
    <source>
        <dbReference type="Proteomes" id="UP000595140"/>
    </source>
</evidence>
<proteinExistence type="predicted"/>
<gene>
    <name evidence="2" type="ORF">CCAM_LOCUS19619</name>
</gene>
<organism evidence="2 3">
    <name type="scientific">Cuscuta campestris</name>
    <dbReference type="NCBI Taxonomy" id="132261"/>
    <lineage>
        <taxon>Eukaryota</taxon>
        <taxon>Viridiplantae</taxon>
        <taxon>Streptophyta</taxon>
        <taxon>Embryophyta</taxon>
        <taxon>Tracheophyta</taxon>
        <taxon>Spermatophyta</taxon>
        <taxon>Magnoliopsida</taxon>
        <taxon>eudicotyledons</taxon>
        <taxon>Gunneridae</taxon>
        <taxon>Pentapetalae</taxon>
        <taxon>asterids</taxon>
        <taxon>lamiids</taxon>
        <taxon>Solanales</taxon>
        <taxon>Convolvulaceae</taxon>
        <taxon>Cuscuteae</taxon>
        <taxon>Cuscuta</taxon>
        <taxon>Cuscuta subgen. Grammica</taxon>
        <taxon>Cuscuta sect. Cleistogrammica</taxon>
    </lineage>
</organism>
<dbReference type="InterPro" id="IPR021775">
    <property type="entry name" value="DUF3339"/>
</dbReference>
<keyword evidence="1" id="KW-0812">Transmembrane</keyword>
<feature type="transmembrane region" description="Helical" evidence="1">
    <location>
        <begin position="6"/>
        <end position="23"/>
    </location>
</feature>
<dbReference type="AlphaFoldDB" id="A0A484LMZ3"/>
<evidence type="ECO:0000256" key="1">
    <source>
        <dbReference type="SAM" id="Phobius"/>
    </source>
</evidence>
<keyword evidence="1" id="KW-1133">Transmembrane helix</keyword>
<feature type="transmembrane region" description="Helical" evidence="1">
    <location>
        <begin position="44"/>
        <end position="68"/>
    </location>
</feature>
<dbReference type="Proteomes" id="UP000595140">
    <property type="component" value="Unassembled WGS sequence"/>
</dbReference>
<dbReference type="EMBL" id="OOIL02001723">
    <property type="protein sequence ID" value="VFQ77843.1"/>
    <property type="molecule type" value="Genomic_DNA"/>
</dbReference>
<sequence length="69" mass="7557">MADWGSVIVATVLFILLTPGLLVQMPGRGRIVEFANFQTSWVSIVVHTVIYFALLCILLIAIGIHVYVG</sequence>
<dbReference type="Pfam" id="PF11820">
    <property type="entry name" value="DUF3339"/>
    <property type="match status" value="1"/>
</dbReference>
<keyword evidence="3" id="KW-1185">Reference proteome</keyword>
<keyword evidence="1" id="KW-0472">Membrane</keyword>